<dbReference type="EMBL" id="AJWY01004491">
    <property type="protein sequence ID" value="EKC72230.1"/>
    <property type="molecule type" value="Genomic_DNA"/>
</dbReference>
<evidence type="ECO:0008006" key="2">
    <source>
        <dbReference type="Google" id="ProtNLM"/>
    </source>
</evidence>
<gene>
    <name evidence="1" type="ORF">LEA_06850</name>
</gene>
<sequence>RWYGSCDSKTLDKIALKKTSPPSRRSAEDKVKVGDVGVTTTRLALIGYAEINGDIVEVKSSDGFLNEKTPIIVDRIADGVLLVERLKQ</sequence>
<comment type="caution">
    <text evidence="1">The sequence shown here is derived from an EMBL/GenBank/DDBJ whole genome shotgun (WGS) entry which is preliminary data.</text>
</comment>
<name>K1U1K6_9ZZZZ</name>
<protein>
    <recommendedName>
        <fullName evidence="2">NfeD-like C-terminal domain-containing protein</fullName>
    </recommendedName>
</protein>
<organism evidence="1">
    <name type="scientific">human gut metagenome</name>
    <dbReference type="NCBI Taxonomy" id="408170"/>
    <lineage>
        <taxon>unclassified sequences</taxon>
        <taxon>metagenomes</taxon>
        <taxon>organismal metagenomes</taxon>
    </lineage>
</organism>
<accession>K1U1K6</accession>
<reference evidence="1" key="1">
    <citation type="journal article" date="2013" name="Environ. Microbiol.">
        <title>Microbiota from the distal guts of lean and obese adolescents exhibit partial functional redundancy besides clear differences in community structure.</title>
        <authorList>
            <person name="Ferrer M."/>
            <person name="Ruiz A."/>
            <person name="Lanza F."/>
            <person name="Haange S.B."/>
            <person name="Oberbach A."/>
            <person name="Till H."/>
            <person name="Bargiela R."/>
            <person name="Campoy C."/>
            <person name="Segura M.T."/>
            <person name="Richter M."/>
            <person name="von Bergen M."/>
            <person name="Seifert J."/>
            <person name="Suarez A."/>
        </authorList>
    </citation>
    <scope>NUCLEOTIDE SEQUENCE</scope>
</reference>
<evidence type="ECO:0000313" key="1">
    <source>
        <dbReference type="EMBL" id="EKC72230.1"/>
    </source>
</evidence>
<feature type="non-terminal residue" evidence="1">
    <location>
        <position position="1"/>
    </location>
</feature>
<proteinExistence type="predicted"/>
<dbReference type="AlphaFoldDB" id="K1U1K6"/>